<dbReference type="OrthoDB" id="5405745at2759"/>
<gene>
    <name evidence="2" type="ORF">FA15DRAFT_673051</name>
</gene>
<dbReference type="PANTHER" id="PTHR39142:SF1">
    <property type="entry name" value="AEL197CP"/>
    <property type="match status" value="1"/>
</dbReference>
<feature type="chain" id="PRO_5023095895" evidence="1">
    <location>
        <begin position="25"/>
        <end position="475"/>
    </location>
</feature>
<reference evidence="2 3" key="1">
    <citation type="journal article" date="2019" name="Nat. Ecol. Evol.">
        <title>Megaphylogeny resolves global patterns of mushroom evolution.</title>
        <authorList>
            <person name="Varga T."/>
            <person name="Krizsan K."/>
            <person name="Foldi C."/>
            <person name="Dima B."/>
            <person name="Sanchez-Garcia M."/>
            <person name="Sanchez-Ramirez S."/>
            <person name="Szollosi G.J."/>
            <person name="Szarkandi J.G."/>
            <person name="Papp V."/>
            <person name="Albert L."/>
            <person name="Andreopoulos W."/>
            <person name="Angelini C."/>
            <person name="Antonin V."/>
            <person name="Barry K.W."/>
            <person name="Bougher N.L."/>
            <person name="Buchanan P."/>
            <person name="Buyck B."/>
            <person name="Bense V."/>
            <person name="Catcheside P."/>
            <person name="Chovatia M."/>
            <person name="Cooper J."/>
            <person name="Damon W."/>
            <person name="Desjardin D."/>
            <person name="Finy P."/>
            <person name="Geml J."/>
            <person name="Haridas S."/>
            <person name="Hughes K."/>
            <person name="Justo A."/>
            <person name="Karasinski D."/>
            <person name="Kautmanova I."/>
            <person name="Kiss B."/>
            <person name="Kocsube S."/>
            <person name="Kotiranta H."/>
            <person name="LaButti K.M."/>
            <person name="Lechner B.E."/>
            <person name="Liimatainen K."/>
            <person name="Lipzen A."/>
            <person name="Lukacs Z."/>
            <person name="Mihaltcheva S."/>
            <person name="Morgado L.N."/>
            <person name="Niskanen T."/>
            <person name="Noordeloos M.E."/>
            <person name="Ohm R.A."/>
            <person name="Ortiz-Santana B."/>
            <person name="Ovrebo C."/>
            <person name="Racz N."/>
            <person name="Riley R."/>
            <person name="Savchenko A."/>
            <person name="Shiryaev A."/>
            <person name="Soop K."/>
            <person name="Spirin V."/>
            <person name="Szebenyi C."/>
            <person name="Tomsovsky M."/>
            <person name="Tulloss R.E."/>
            <person name="Uehling J."/>
            <person name="Grigoriev I.V."/>
            <person name="Vagvolgyi C."/>
            <person name="Papp T."/>
            <person name="Martin F.M."/>
            <person name="Miettinen O."/>
            <person name="Hibbett D.S."/>
            <person name="Nagy L.G."/>
        </authorList>
    </citation>
    <scope>NUCLEOTIDE SEQUENCE [LARGE SCALE GENOMIC DNA]</scope>
    <source>
        <strain evidence="2 3">CBS 121175</strain>
    </source>
</reference>
<evidence type="ECO:0000256" key="1">
    <source>
        <dbReference type="SAM" id="SignalP"/>
    </source>
</evidence>
<accession>A0A5C3KKS1</accession>
<dbReference type="InterPro" id="IPR024338">
    <property type="entry name" value="MID1/Yam8"/>
</dbReference>
<evidence type="ECO:0000313" key="3">
    <source>
        <dbReference type="Proteomes" id="UP000307440"/>
    </source>
</evidence>
<dbReference type="Proteomes" id="UP000307440">
    <property type="component" value="Unassembled WGS sequence"/>
</dbReference>
<dbReference type="AlphaFoldDB" id="A0A5C3KKS1"/>
<evidence type="ECO:0000313" key="2">
    <source>
        <dbReference type="EMBL" id="TFK20939.1"/>
    </source>
</evidence>
<dbReference type="STRING" id="230819.A0A5C3KKS1"/>
<dbReference type="Pfam" id="PF12929">
    <property type="entry name" value="Mid1"/>
    <property type="match status" value="1"/>
</dbReference>
<keyword evidence="3" id="KW-1185">Reference proteome</keyword>
<dbReference type="PANTHER" id="PTHR39142">
    <property type="entry name" value="MID1P"/>
    <property type="match status" value="1"/>
</dbReference>
<dbReference type="EMBL" id="ML210283">
    <property type="protein sequence ID" value="TFK20939.1"/>
    <property type="molecule type" value="Genomic_DNA"/>
</dbReference>
<dbReference type="GO" id="GO:0098703">
    <property type="term" value="P:calcium ion import across plasma membrane"/>
    <property type="evidence" value="ECO:0007669"/>
    <property type="project" value="InterPro"/>
</dbReference>
<feature type="signal peptide" evidence="1">
    <location>
        <begin position="1"/>
        <end position="24"/>
    </location>
</feature>
<sequence>MNLKTLGVLPTTLLVLLDALLTSAQRQLPLNTVVPGTSNNRQSFTIPAGEKLQLSVAICSRNSQLRFRLSGPNLPNPVEIPLTNGWGKFGPETLSGATLQIEGSGSFEVGLSDGERPLHELQETKDLPFFGDTTANQAILFSPPFSAPPLLKPQFPNYTMHPVDIDQSSPPSSFPDYNLSLFPTTNDNNYPHTSCFLPGQSQIGTGALTSEESQWLRDEDGWRTQYLIRGLTPSTNYTAYVIESSKVFGPIYFVTKSAGFPCHLAANLPFCPRVAYSVPLGAPPGGADAYTGATLPAPLREPLRSYITNFTISLGRLACGREIYSPLVECIDCQREYRKWLCAVSLPRCSEPSPQNPDAITEIPAEPTATGLSASKDSNQQVLSALIPVQSSAPRRNSDFPQFGSDYQMLLPCIETCTAVDRNCPPFLGFKCPSSNFNGFASYGIGYIDGADGDQNAGLTGEAQDRYGNVWCASG</sequence>
<protein>
    <submittedName>
        <fullName evidence="2">Calcium channel</fullName>
    </submittedName>
</protein>
<keyword evidence="1" id="KW-0732">Signal</keyword>
<dbReference type="GO" id="GO:0005262">
    <property type="term" value="F:calcium channel activity"/>
    <property type="evidence" value="ECO:0007669"/>
    <property type="project" value="InterPro"/>
</dbReference>
<organism evidence="2 3">
    <name type="scientific">Coprinopsis marcescibilis</name>
    <name type="common">Agaric fungus</name>
    <name type="synonym">Psathyrella marcescibilis</name>
    <dbReference type="NCBI Taxonomy" id="230819"/>
    <lineage>
        <taxon>Eukaryota</taxon>
        <taxon>Fungi</taxon>
        <taxon>Dikarya</taxon>
        <taxon>Basidiomycota</taxon>
        <taxon>Agaricomycotina</taxon>
        <taxon>Agaricomycetes</taxon>
        <taxon>Agaricomycetidae</taxon>
        <taxon>Agaricales</taxon>
        <taxon>Agaricineae</taxon>
        <taxon>Psathyrellaceae</taxon>
        <taxon>Coprinopsis</taxon>
    </lineage>
</organism>
<proteinExistence type="predicted"/>
<name>A0A5C3KKS1_COPMA</name>